<reference evidence="4 6" key="2">
    <citation type="submission" date="2015-06" db="EMBL/GenBank/DDBJ databases">
        <title>Genome sequencing project of Bacillus galactosidilyticus PL133.</title>
        <authorList>
            <person name="Gaiero J."/>
            <person name="Nicol R."/>
            <person name="Habash M."/>
        </authorList>
    </citation>
    <scope>NUCLEOTIDE SEQUENCE [LARGE SCALE GENOMIC DNA]</scope>
    <source>
        <strain evidence="4 6">PL133</strain>
    </source>
</reference>
<dbReference type="RefSeq" id="WP_057995351.1">
    <property type="nucleotide sequence ID" value="NZ_LDJR01000047.1"/>
</dbReference>
<dbReference type="InterPro" id="IPR024654">
    <property type="entry name" value="Calcineurin-like_PHP_lpxH"/>
</dbReference>
<dbReference type="EMBL" id="LDJR01000047">
    <property type="protein sequence ID" value="OAK70985.1"/>
    <property type="molecule type" value="Genomic_DNA"/>
</dbReference>
<evidence type="ECO:0000259" key="3">
    <source>
        <dbReference type="Pfam" id="PF12850"/>
    </source>
</evidence>
<evidence type="ECO:0000256" key="2">
    <source>
        <dbReference type="RuleBase" id="RU362039"/>
    </source>
</evidence>
<evidence type="ECO:0000313" key="5">
    <source>
        <dbReference type="EMBL" id="OAK70985.1"/>
    </source>
</evidence>
<dbReference type="InterPro" id="IPR050126">
    <property type="entry name" value="Ap4A_hydrolase"/>
</dbReference>
<dbReference type="SUPFAM" id="SSF56300">
    <property type="entry name" value="Metallo-dependent phosphatases"/>
    <property type="match status" value="1"/>
</dbReference>
<dbReference type="PATRIC" id="fig|217031.4.peg.5465"/>
<evidence type="ECO:0000313" key="7">
    <source>
        <dbReference type="Proteomes" id="UP000077881"/>
    </source>
</evidence>
<dbReference type="AlphaFoldDB" id="A0A0Q9Y460"/>
<reference evidence="5 7" key="1">
    <citation type="submission" date="2015-05" db="EMBL/GenBank/DDBJ databases">
        <title>Comparison of genome.</title>
        <authorList>
            <person name="Zheng Z."/>
            <person name="Sun M."/>
        </authorList>
    </citation>
    <scope>NUCLEOTIDE SEQUENCE [LARGE SCALE GENOMIC DNA]</scope>
    <source>
        <strain evidence="5 7">G25-74</strain>
    </source>
</reference>
<dbReference type="STRING" id="217031.ABB05_11380"/>
<dbReference type="PANTHER" id="PTHR42850">
    <property type="entry name" value="METALLOPHOSPHOESTERASE"/>
    <property type="match status" value="1"/>
</dbReference>
<evidence type="ECO:0000313" key="6">
    <source>
        <dbReference type="Proteomes" id="UP000053881"/>
    </source>
</evidence>
<dbReference type="Proteomes" id="UP000077881">
    <property type="component" value="Unassembled WGS sequence"/>
</dbReference>
<organism evidence="4 6">
    <name type="scientific">Lederbergia galactosidilytica</name>
    <dbReference type="NCBI Taxonomy" id="217031"/>
    <lineage>
        <taxon>Bacteria</taxon>
        <taxon>Bacillati</taxon>
        <taxon>Bacillota</taxon>
        <taxon>Bacilli</taxon>
        <taxon>Bacillales</taxon>
        <taxon>Bacillaceae</taxon>
        <taxon>Lederbergia</taxon>
    </lineage>
</organism>
<dbReference type="EMBL" id="LGPB01000117">
    <property type="protein sequence ID" value="KRG11662.1"/>
    <property type="molecule type" value="Genomic_DNA"/>
</dbReference>
<keyword evidence="2" id="KW-0479">Metal-binding</keyword>
<dbReference type="Gene3D" id="3.60.21.10">
    <property type="match status" value="1"/>
</dbReference>
<sequence length="238" mass="26824">MRLAFISDVHGNAIALEAVLKDLEEKKVDKVFVLGDLCYRGPEPKRSLELVQSINCQVVKGNADEWVVRGVAEGEVPGQALEMMRQEREWTYSHLSENDVGYLQALPTEIVTTIEGVKIHAFHATPNSLFEVVVPFAEDDVIQEKLMEREADLYLYGHIHTPYIRFLNGKAVVNLGSVGLPFDGLNQASYSLVDIENGSIQASIVRVKYDLDKVMDMLQTSDYPNKEFLVNVWRNGRL</sequence>
<evidence type="ECO:0000313" key="4">
    <source>
        <dbReference type="EMBL" id="KRG11662.1"/>
    </source>
</evidence>
<feature type="domain" description="Calcineurin-like phosphoesterase" evidence="3">
    <location>
        <begin position="1"/>
        <end position="197"/>
    </location>
</feature>
<name>A0A0Q9Y460_9BACI</name>
<dbReference type="Pfam" id="PF12850">
    <property type="entry name" value="Metallophos_2"/>
    <property type="match status" value="1"/>
</dbReference>
<gene>
    <name evidence="5" type="ORF">ABB05_11380</name>
    <name evidence="4" type="ORF">ACA29_16095</name>
</gene>
<dbReference type="GO" id="GO:0005737">
    <property type="term" value="C:cytoplasm"/>
    <property type="evidence" value="ECO:0007669"/>
    <property type="project" value="TreeGrafter"/>
</dbReference>
<dbReference type="PIRSF" id="PIRSF000883">
    <property type="entry name" value="Pesterase_MJ0912"/>
    <property type="match status" value="1"/>
</dbReference>
<dbReference type="Proteomes" id="UP000053881">
    <property type="component" value="Unassembled WGS sequence"/>
</dbReference>
<dbReference type="GO" id="GO:0046872">
    <property type="term" value="F:metal ion binding"/>
    <property type="evidence" value="ECO:0007669"/>
    <property type="project" value="UniProtKB-KW"/>
</dbReference>
<dbReference type="InterPro" id="IPR000979">
    <property type="entry name" value="Phosphodiesterase_MJ0936/Vps29"/>
</dbReference>
<keyword evidence="7" id="KW-1185">Reference proteome</keyword>
<dbReference type="NCBIfam" id="TIGR00040">
    <property type="entry name" value="yfcE"/>
    <property type="match status" value="1"/>
</dbReference>
<dbReference type="PANTHER" id="PTHR42850:SF2">
    <property type="entry name" value="BLL5683 PROTEIN"/>
    <property type="match status" value="1"/>
</dbReference>
<evidence type="ECO:0000256" key="1">
    <source>
        <dbReference type="ARBA" id="ARBA00008950"/>
    </source>
</evidence>
<dbReference type="InterPro" id="IPR011152">
    <property type="entry name" value="Pesterase_MJ0912"/>
</dbReference>
<dbReference type="EC" id="3.1.4.-" evidence="2"/>
<dbReference type="GO" id="GO:0016791">
    <property type="term" value="F:phosphatase activity"/>
    <property type="evidence" value="ECO:0007669"/>
    <property type="project" value="TreeGrafter"/>
</dbReference>
<comment type="cofactor">
    <cofactor evidence="2">
        <name>a divalent metal cation</name>
        <dbReference type="ChEBI" id="CHEBI:60240"/>
    </cofactor>
</comment>
<proteinExistence type="inferred from homology"/>
<accession>A0A0Q9Y460</accession>
<protein>
    <recommendedName>
        <fullName evidence="2">Phosphoesterase</fullName>
        <ecNumber evidence="2">3.1.4.-</ecNumber>
    </recommendedName>
</protein>
<comment type="similarity">
    <text evidence="1 2">Belongs to the metallophosphoesterase superfamily. YfcE family.</text>
</comment>
<dbReference type="InterPro" id="IPR029052">
    <property type="entry name" value="Metallo-depent_PP-like"/>
</dbReference>
<comment type="caution">
    <text evidence="4">The sequence shown here is derived from an EMBL/GenBank/DDBJ whole genome shotgun (WGS) entry which is preliminary data.</text>
</comment>
<dbReference type="OrthoDB" id="9813918at2"/>